<dbReference type="AlphaFoldDB" id="S5UBP1"/>
<evidence type="ECO:0000313" key="2">
    <source>
        <dbReference type="EMBL" id="AGS49307.1"/>
    </source>
</evidence>
<protein>
    <submittedName>
        <fullName evidence="2">Uncharacterized protein</fullName>
    </submittedName>
</protein>
<feature type="region of interest" description="Disordered" evidence="1">
    <location>
        <begin position="34"/>
        <end position="63"/>
    </location>
</feature>
<accession>S5UBP1</accession>
<sequence length="63" mass="6661">MKAFCGNPSDVVTISFPPAIQGDVGQVIGVQEDRQKTGLPGGDRLGDGLRRVQGRMTSEHHGS</sequence>
<organism evidence="2">
    <name type="scientific">uncultured bacterium esnapd2</name>
    <dbReference type="NCBI Taxonomy" id="1366601"/>
    <lineage>
        <taxon>Bacteria</taxon>
        <taxon>environmental samples</taxon>
    </lineage>
</organism>
<proteinExistence type="predicted"/>
<evidence type="ECO:0000256" key="1">
    <source>
        <dbReference type="SAM" id="MobiDB-lite"/>
    </source>
</evidence>
<reference evidence="2" key="1">
    <citation type="journal article" date="2013" name="Proc. Natl. Acad. Sci. U.S.A.">
        <title>Mapping gene clusters within arrayed metagenomic libraries to expand the structural diversity of biomedically relevant natural products.</title>
        <authorList>
            <person name="Owen J.G."/>
            <person name="Reddy B.V."/>
            <person name="Ternei M.A."/>
            <person name="Charlop-Powers Z."/>
            <person name="Calle P.Y."/>
            <person name="Kim J.H."/>
            <person name="Brady S.F."/>
        </authorList>
    </citation>
    <scope>NUCLEOTIDE SEQUENCE</scope>
</reference>
<dbReference type="EMBL" id="KF264539">
    <property type="protein sequence ID" value="AGS49307.1"/>
    <property type="molecule type" value="Genomic_DNA"/>
</dbReference>
<name>S5UBP1_9BACT</name>